<dbReference type="SUPFAM" id="SSF53756">
    <property type="entry name" value="UDP-Glycosyltransferase/glycogen phosphorylase"/>
    <property type="match status" value="1"/>
</dbReference>
<dbReference type="KEGG" id="smon:AWR27_15365"/>
<organism evidence="3 4">
    <name type="scientific">Spirosoma montaniterrae</name>
    <dbReference type="NCBI Taxonomy" id="1178516"/>
    <lineage>
        <taxon>Bacteria</taxon>
        <taxon>Pseudomonadati</taxon>
        <taxon>Bacteroidota</taxon>
        <taxon>Cytophagia</taxon>
        <taxon>Cytophagales</taxon>
        <taxon>Cytophagaceae</taxon>
        <taxon>Spirosoma</taxon>
    </lineage>
</organism>
<keyword evidence="4" id="KW-1185">Reference proteome</keyword>
<dbReference type="EMBL" id="CP014263">
    <property type="protein sequence ID" value="AQG80578.1"/>
    <property type="molecule type" value="Genomic_DNA"/>
</dbReference>
<evidence type="ECO:0000313" key="4">
    <source>
        <dbReference type="Proteomes" id="UP000187941"/>
    </source>
</evidence>
<keyword evidence="3" id="KW-0808">Transferase</keyword>
<gene>
    <name evidence="3" type="ORF">AWR27_15365</name>
</gene>
<dbReference type="Pfam" id="PF13579">
    <property type="entry name" value="Glyco_trans_4_4"/>
    <property type="match status" value="1"/>
</dbReference>
<name>A0A1P9WZ30_9BACT</name>
<dbReference type="InterPro" id="IPR001296">
    <property type="entry name" value="Glyco_trans_1"/>
</dbReference>
<dbReference type="STRING" id="1178516.AWR27_15365"/>
<proteinExistence type="predicted"/>
<feature type="domain" description="Glycosyl transferase family 1" evidence="1">
    <location>
        <begin position="216"/>
        <end position="354"/>
    </location>
</feature>
<sequence>MTILYLTFYFEPDLSAGSFRNTALVGELARQLTPADQIHVITTQPNRYQSFSPSATAYEKRGNVTIERISLPTHTNGFRDQIRAFASYYRAVHRLSRLVQYDLVFASSSRLFTAFLGARLSQKRRVPLFLDVRDLFRETILEMLNPVVRLLLWPFLWVSERYAFSRATHINLVSEGFRPYIQPFRQTSYSFFPNGIDDLFLKQPVAETLPATNCGTILYAGNIGAGQGLEKIIPQAARRLGDGYRFIVIGDGGRRAALEAAIRAEGVQNVLVQKPVNRAALVAAYQQAHYLFVHLNDYKALHRVLPSKLFEYGATDKPILAGVAGYPAQFVRSYIPNSLVFRPTDAAGLVELIQNTPYQTQPRPEFIEQFNRQAIMSEMARCLLAFEQQKKSAV</sequence>
<dbReference type="Pfam" id="PF00534">
    <property type="entry name" value="Glycos_transf_1"/>
    <property type="match status" value="1"/>
</dbReference>
<dbReference type="PANTHER" id="PTHR12526:SF622">
    <property type="entry name" value="GLYCOSYLTRANSFERASE (GROUP I)"/>
    <property type="match status" value="1"/>
</dbReference>
<evidence type="ECO:0000259" key="1">
    <source>
        <dbReference type="Pfam" id="PF00534"/>
    </source>
</evidence>
<reference evidence="3 4" key="1">
    <citation type="submission" date="2016-01" db="EMBL/GenBank/DDBJ databases">
        <authorList>
            <person name="Oliw E.H."/>
        </authorList>
    </citation>
    <scope>NUCLEOTIDE SEQUENCE [LARGE SCALE GENOMIC DNA]</scope>
    <source>
        <strain evidence="3 4">DY10</strain>
    </source>
</reference>
<accession>A0A1P9WZ30</accession>
<evidence type="ECO:0000313" key="3">
    <source>
        <dbReference type="EMBL" id="AQG80578.1"/>
    </source>
</evidence>
<protein>
    <submittedName>
        <fullName evidence="3">Glycosyltransferase WbuB</fullName>
    </submittedName>
</protein>
<evidence type="ECO:0000259" key="2">
    <source>
        <dbReference type="Pfam" id="PF13579"/>
    </source>
</evidence>
<dbReference type="InterPro" id="IPR028098">
    <property type="entry name" value="Glyco_trans_4-like_N"/>
</dbReference>
<dbReference type="Gene3D" id="3.40.50.2000">
    <property type="entry name" value="Glycogen Phosphorylase B"/>
    <property type="match status" value="2"/>
</dbReference>
<dbReference type="AlphaFoldDB" id="A0A1P9WZ30"/>
<dbReference type="GO" id="GO:0016757">
    <property type="term" value="F:glycosyltransferase activity"/>
    <property type="evidence" value="ECO:0007669"/>
    <property type="project" value="InterPro"/>
</dbReference>
<dbReference type="CDD" id="cd03794">
    <property type="entry name" value="GT4_WbuB-like"/>
    <property type="match status" value="1"/>
</dbReference>
<dbReference type="Proteomes" id="UP000187941">
    <property type="component" value="Chromosome"/>
</dbReference>
<dbReference type="PANTHER" id="PTHR12526">
    <property type="entry name" value="GLYCOSYLTRANSFERASE"/>
    <property type="match status" value="1"/>
</dbReference>
<feature type="domain" description="Glycosyltransferase subfamily 4-like N-terminal" evidence="2">
    <location>
        <begin position="25"/>
        <end position="182"/>
    </location>
</feature>
<dbReference type="OrthoDB" id="9811902at2"/>
<dbReference type="RefSeq" id="WP_077132006.1">
    <property type="nucleotide sequence ID" value="NZ_CP014263.1"/>
</dbReference>